<feature type="compositionally biased region" description="Low complexity" evidence="1">
    <location>
        <begin position="236"/>
        <end position="249"/>
    </location>
</feature>
<sequence length="568" mass="61672">MPYGSEDSDEFMADLRRLKANFLTARETDLGRVLNDSDDYARARMRVQNALLAENALQRLGAAANTAARQEAWMRVDAVLTVGGSSPESRLEQWRASGRSIIRALAALLPPIPAFLSQAPSTPTRTFLVAREPHLHPSLKRDHAQIGRSLPGSPEKPARKKRSSTLGHSPLSPTARPPPRWDGPSIRNGAVPFTPNGNCRRSMHPSASNPAAVSPEKKSKQRKRTRPLLQSPYQTPPAAKRQRPAQPAAISSFAPLTAQPTTGPSKPVFLSPDWLPTQPAFHIRSPRHRGPPSRPSTLTHRRRRSRSRSRSSKVQQPHRVSGIDEATEDESPTIPKGADVSSPGDELDMLGTGLLPSPVIYVKKKGKADINSLGDELDMLGIGLLPSPVLYLKKKAKAFEKDVVEEDEEDDELLLKPRFNVRELEAQRVTPHSKSAESQPLRSRPVDSLSIDSPSADFPPATEAADRQPAGSNAVDLVATVKDSEAVDSEVDAEEVAVFLLGQDDSDGESESGRDGGNATATLRSPRFTPTSHALTPPTLILPASNLNLHPRPPPSHYTSATSHHHTG</sequence>
<gene>
    <name evidence="2" type="ORF">MVEN_01815700</name>
</gene>
<organism evidence="2 3">
    <name type="scientific">Mycena venus</name>
    <dbReference type="NCBI Taxonomy" id="2733690"/>
    <lineage>
        <taxon>Eukaryota</taxon>
        <taxon>Fungi</taxon>
        <taxon>Dikarya</taxon>
        <taxon>Basidiomycota</taxon>
        <taxon>Agaricomycotina</taxon>
        <taxon>Agaricomycetes</taxon>
        <taxon>Agaricomycetidae</taxon>
        <taxon>Agaricales</taxon>
        <taxon>Marasmiineae</taxon>
        <taxon>Mycenaceae</taxon>
        <taxon>Mycena</taxon>
    </lineage>
</organism>
<feature type="compositionally biased region" description="Basic and acidic residues" evidence="1">
    <location>
        <begin position="136"/>
        <end position="145"/>
    </location>
</feature>
<reference evidence="2" key="1">
    <citation type="submission" date="2020-05" db="EMBL/GenBank/DDBJ databases">
        <title>Mycena genomes resolve the evolution of fungal bioluminescence.</title>
        <authorList>
            <person name="Tsai I.J."/>
        </authorList>
    </citation>
    <scope>NUCLEOTIDE SEQUENCE</scope>
    <source>
        <strain evidence="2">CCC161011</strain>
    </source>
</reference>
<keyword evidence="3" id="KW-1185">Reference proteome</keyword>
<feature type="region of interest" description="Disordered" evidence="1">
    <location>
        <begin position="501"/>
        <end position="568"/>
    </location>
</feature>
<feature type="compositionally biased region" description="Polar residues" evidence="1">
    <location>
        <begin position="195"/>
        <end position="211"/>
    </location>
</feature>
<feature type="compositionally biased region" description="Basic residues" evidence="1">
    <location>
        <begin position="299"/>
        <end position="311"/>
    </location>
</feature>
<comment type="caution">
    <text evidence="2">The sequence shown here is derived from an EMBL/GenBank/DDBJ whole genome shotgun (WGS) entry which is preliminary data.</text>
</comment>
<name>A0A8H6XKS7_9AGAR</name>
<accession>A0A8H6XKS7</accession>
<protein>
    <submittedName>
        <fullName evidence="2">Uncharacterized protein</fullName>
    </submittedName>
</protein>
<feature type="compositionally biased region" description="Polar residues" evidence="1">
    <location>
        <begin position="430"/>
        <end position="441"/>
    </location>
</feature>
<evidence type="ECO:0000313" key="2">
    <source>
        <dbReference type="EMBL" id="KAF7342276.1"/>
    </source>
</evidence>
<dbReference type="EMBL" id="JACAZI010000017">
    <property type="protein sequence ID" value="KAF7342276.1"/>
    <property type="molecule type" value="Genomic_DNA"/>
</dbReference>
<evidence type="ECO:0000313" key="3">
    <source>
        <dbReference type="Proteomes" id="UP000620124"/>
    </source>
</evidence>
<feature type="compositionally biased region" description="Polar residues" evidence="1">
    <location>
        <begin position="519"/>
        <end position="534"/>
    </location>
</feature>
<dbReference type="AlphaFoldDB" id="A0A8H6XKS7"/>
<feature type="region of interest" description="Disordered" evidence="1">
    <location>
        <begin position="136"/>
        <end position="350"/>
    </location>
</feature>
<evidence type="ECO:0000256" key="1">
    <source>
        <dbReference type="SAM" id="MobiDB-lite"/>
    </source>
</evidence>
<proteinExistence type="predicted"/>
<feature type="region of interest" description="Disordered" evidence="1">
    <location>
        <begin position="426"/>
        <end position="471"/>
    </location>
</feature>
<dbReference type="Proteomes" id="UP000620124">
    <property type="component" value="Unassembled WGS sequence"/>
</dbReference>